<dbReference type="PANTHER" id="PTHR35468">
    <property type="entry name" value="MYOSIN-LIKE PROTEIN"/>
    <property type="match status" value="1"/>
</dbReference>
<proteinExistence type="predicted"/>
<evidence type="ECO:0000313" key="2">
    <source>
        <dbReference type="Proteomes" id="UP001497480"/>
    </source>
</evidence>
<dbReference type="PANTHER" id="PTHR35468:SF1">
    <property type="entry name" value="MYOSIN-LIKE PROTEIN"/>
    <property type="match status" value="1"/>
</dbReference>
<keyword evidence="2" id="KW-1185">Reference proteome</keyword>
<dbReference type="EMBL" id="CAXHTB010000008">
    <property type="protein sequence ID" value="CAL0310824.1"/>
    <property type="molecule type" value="Genomic_DNA"/>
</dbReference>
<dbReference type="Proteomes" id="UP001497480">
    <property type="component" value="Unassembled WGS sequence"/>
</dbReference>
<reference evidence="1 2" key="1">
    <citation type="submission" date="2024-03" db="EMBL/GenBank/DDBJ databases">
        <authorList>
            <person name="Martinez-Hernandez J."/>
        </authorList>
    </citation>
    <scope>NUCLEOTIDE SEQUENCE [LARGE SCALE GENOMIC DNA]</scope>
</reference>
<comment type="caution">
    <text evidence="1">The sequence shown here is derived from an EMBL/GenBank/DDBJ whole genome shotgun (WGS) entry which is preliminary data.</text>
</comment>
<gene>
    <name evidence="1" type="ORF">LLUT_LOCUS11884</name>
</gene>
<dbReference type="AlphaFoldDB" id="A0AAV1WND6"/>
<sequence>MVACDSWIIFRSFGMLYYNSKIVKISTYRKEWGILLSACAECNLLRMEKEIVVNKLHNTCASINTTITSTLHTLLTKLHKFQKMSGAKDSEATRNNKNLDKQDYVLQRRLKKIGGSSHEIYLKEFQEMAKISYKVKTSNTFDDNIGASILIVL</sequence>
<accession>A0AAV1WND6</accession>
<name>A0AAV1WND6_LUPLU</name>
<evidence type="ECO:0000313" key="1">
    <source>
        <dbReference type="EMBL" id="CAL0310824.1"/>
    </source>
</evidence>
<organism evidence="1 2">
    <name type="scientific">Lupinus luteus</name>
    <name type="common">European yellow lupine</name>
    <dbReference type="NCBI Taxonomy" id="3873"/>
    <lineage>
        <taxon>Eukaryota</taxon>
        <taxon>Viridiplantae</taxon>
        <taxon>Streptophyta</taxon>
        <taxon>Embryophyta</taxon>
        <taxon>Tracheophyta</taxon>
        <taxon>Spermatophyta</taxon>
        <taxon>Magnoliopsida</taxon>
        <taxon>eudicotyledons</taxon>
        <taxon>Gunneridae</taxon>
        <taxon>Pentapetalae</taxon>
        <taxon>rosids</taxon>
        <taxon>fabids</taxon>
        <taxon>Fabales</taxon>
        <taxon>Fabaceae</taxon>
        <taxon>Papilionoideae</taxon>
        <taxon>50 kb inversion clade</taxon>
        <taxon>genistoids sensu lato</taxon>
        <taxon>core genistoids</taxon>
        <taxon>Genisteae</taxon>
        <taxon>Lupinus</taxon>
    </lineage>
</organism>
<protein>
    <submittedName>
        <fullName evidence="1">Uncharacterized protein</fullName>
    </submittedName>
</protein>